<dbReference type="SUPFAM" id="SSF53098">
    <property type="entry name" value="Ribonuclease H-like"/>
    <property type="match status" value="1"/>
</dbReference>
<dbReference type="PANTHER" id="PTHR36015:SF6">
    <property type="entry name" value="HOLLIDAY JUNCTION RESOLVASE MOC1, CHLOROPLASTIC-RELATED"/>
    <property type="match status" value="1"/>
</dbReference>
<accession>A0A6J7WYR3</accession>
<proteinExistence type="predicted"/>
<evidence type="ECO:0000313" key="1">
    <source>
        <dbReference type="EMBL" id="CAB5222880.1"/>
    </source>
</evidence>
<dbReference type="CDD" id="cd22992">
    <property type="entry name" value="MOC1"/>
    <property type="match status" value="1"/>
</dbReference>
<dbReference type="InterPro" id="IPR012337">
    <property type="entry name" value="RNaseH-like_sf"/>
</dbReference>
<protein>
    <submittedName>
        <fullName evidence="1">Uncharacterized protein</fullName>
    </submittedName>
</protein>
<gene>
    <name evidence="1" type="ORF">UFOVP377_39</name>
</gene>
<sequence length="156" mass="16720">MIVMSIDPGLSGAMAVFDGDDLIAVLDMPTHELTRNGKAKRQIAAADLAGVFCQYDPRHVIVEKVSAMPGQGVTSMFSFGRSLGIIEGIIAAYNISATYVMPSVWTKGIGRGLGKDASRARACELYPSHQKSFARVKDDGRADAVLIGAWYLKGNK</sequence>
<dbReference type="InterPro" id="IPR036397">
    <property type="entry name" value="RNaseH_sf"/>
</dbReference>
<dbReference type="Gene3D" id="3.30.420.10">
    <property type="entry name" value="Ribonuclease H-like superfamily/Ribonuclease H"/>
    <property type="match status" value="1"/>
</dbReference>
<organism evidence="1">
    <name type="scientific">uncultured Caudovirales phage</name>
    <dbReference type="NCBI Taxonomy" id="2100421"/>
    <lineage>
        <taxon>Viruses</taxon>
        <taxon>Duplodnaviria</taxon>
        <taxon>Heunggongvirae</taxon>
        <taxon>Uroviricota</taxon>
        <taxon>Caudoviricetes</taxon>
        <taxon>Peduoviridae</taxon>
        <taxon>Maltschvirus</taxon>
        <taxon>Maltschvirus maltsch</taxon>
    </lineage>
</organism>
<dbReference type="PANTHER" id="PTHR36015">
    <property type="entry name" value="HOLLIDAY JUNCTION RESOLVASE MOC1, CHLOROPLASTIC-RELATED"/>
    <property type="match status" value="1"/>
</dbReference>
<dbReference type="InterPro" id="IPR045290">
    <property type="entry name" value="MOC1-like"/>
</dbReference>
<dbReference type="GO" id="GO:0003676">
    <property type="term" value="F:nucleic acid binding"/>
    <property type="evidence" value="ECO:0007669"/>
    <property type="project" value="InterPro"/>
</dbReference>
<name>A0A6J7WYR3_9CAUD</name>
<dbReference type="GO" id="GO:0008821">
    <property type="term" value="F:crossover junction DNA endonuclease activity"/>
    <property type="evidence" value="ECO:0007669"/>
    <property type="project" value="InterPro"/>
</dbReference>
<dbReference type="EMBL" id="LR798314">
    <property type="protein sequence ID" value="CAB5222880.1"/>
    <property type="molecule type" value="Genomic_DNA"/>
</dbReference>
<reference evidence="1" key="1">
    <citation type="submission" date="2020-05" db="EMBL/GenBank/DDBJ databases">
        <authorList>
            <person name="Chiriac C."/>
            <person name="Salcher M."/>
            <person name="Ghai R."/>
            <person name="Kavagutti S V."/>
        </authorList>
    </citation>
    <scope>NUCLEOTIDE SEQUENCE</scope>
</reference>